<reference evidence="1 2" key="1">
    <citation type="submission" date="2024-10" db="EMBL/GenBank/DDBJ databases">
        <title>The Natural Products Discovery Center: Release of the First 8490 Sequenced Strains for Exploring Actinobacteria Biosynthetic Diversity.</title>
        <authorList>
            <person name="Kalkreuter E."/>
            <person name="Kautsar S.A."/>
            <person name="Yang D."/>
            <person name="Bader C.D."/>
            <person name="Teijaro C.N."/>
            <person name="Fluegel L."/>
            <person name="Davis C.M."/>
            <person name="Simpson J.R."/>
            <person name="Lauterbach L."/>
            <person name="Steele A.D."/>
            <person name="Gui C."/>
            <person name="Meng S."/>
            <person name="Li G."/>
            <person name="Viehrig K."/>
            <person name="Ye F."/>
            <person name="Su P."/>
            <person name="Kiefer A.F."/>
            <person name="Nichols A."/>
            <person name="Cepeda A.J."/>
            <person name="Yan W."/>
            <person name="Fan B."/>
            <person name="Jiang Y."/>
            <person name="Adhikari A."/>
            <person name="Zheng C.-J."/>
            <person name="Schuster L."/>
            <person name="Cowan T.M."/>
            <person name="Smanski M.J."/>
            <person name="Chevrette M.G."/>
            <person name="De Carvalho L.P.S."/>
            <person name="Shen B."/>
        </authorList>
    </citation>
    <scope>NUCLEOTIDE SEQUENCE [LARGE SCALE GENOMIC DNA]</scope>
    <source>
        <strain evidence="1 2">NPDC019275</strain>
    </source>
</reference>
<organism evidence="1 2">
    <name type="scientific">Nocardia xishanensis</name>
    <dbReference type="NCBI Taxonomy" id="238964"/>
    <lineage>
        <taxon>Bacteria</taxon>
        <taxon>Bacillati</taxon>
        <taxon>Actinomycetota</taxon>
        <taxon>Actinomycetes</taxon>
        <taxon>Mycobacteriales</taxon>
        <taxon>Nocardiaceae</taxon>
        <taxon>Nocardia</taxon>
    </lineage>
</organism>
<evidence type="ECO:0000313" key="1">
    <source>
        <dbReference type="EMBL" id="MFI2478873.1"/>
    </source>
</evidence>
<protein>
    <submittedName>
        <fullName evidence="1">Uncharacterized protein</fullName>
    </submittedName>
</protein>
<dbReference type="Proteomes" id="UP001611415">
    <property type="component" value="Unassembled WGS sequence"/>
</dbReference>
<dbReference type="RefSeq" id="WP_357409726.1">
    <property type="nucleotide sequence ID" value="NZ_JBEYCD010000017.1"/>
</dbReference>
<comment type="caution">
    <text evidence="1">The sequence shown here is derived from an EMBL/GenBank/DDBJ whole genome shotgun (WGS) entry which is preliminary data.</text>
</comment>
<gene>
    <name evidence="1" type="ORF">ACH49W_36610</name>
</gene>
<proteinExistence type="predicted"/>
<evidence type="ECO:0000313" key="2">
    <source>
        <dbReference type="Proteomes" id="UP001611415"/>
    </source>
</evidence>
<dbReference type="EMBL" id="JBIRYO010000083">
    <property type="protein sequence ID" value="MFI2478873.1"/>
    <property type="molecule type" value="Genomic_DNA"/>
</dbReference>
<sequence length="71" mass="8078">MAETVTLTRPEFATAEHFGAAGTVTALGEDTITRWRGEHPQWKGKHWSYSEPDRLGARFLRPINVEPRTKN</sequence>
<keyword evidence="2" id="KW-1185">Reference proteome</keyword>
<accession>A0ABW7XD61</accession>
<name>A0ABW7XD61_9NOCA</name>